<comment type="caution">
    <text evidence="2">The sequence shown here is derived from an EMBL/GenBank/DDBJ whole genome shotgun (WGS) entry which is preliminary data.</text>
</comment>
<sequence length="104" mass="11859">MITFKTFLKTAAKVLLVFMLLAIYLVAGLALLADSFSPLGVLFLITLHVLYSWGVVWFYAFLKVRDRPLWALLLMPVLTTTSTIGIVLWMIFQPEAKIRKQKPD</sequence>
<protein>
    <recommendedName>
        <fullName evidence="4">DUF3817 domain-containing protein</fullName>
    </recommendedName>
</protein>
<keyword evidence="1" id="KW-1133">Transmembrane helix</keyword>
<evidence type="ECO:0008006" key="4">
    <source>
        <dbReference type="Google" id="ProtNLM"/>
    </source>
</evidence>
<feature type="transmembrane region" description="Helical" evidence="1">
    <location>
        <begin position="69"/>
        <end position="92"/>
    </location>
</feature>
<accession>A0ABV0KKV8</accession>
<organism evidence="2 3">
    <name type="scientific">Stenomitos frigidus AS-A4</name>
    <dbReference type="NCBI Taxonomy" id="2933935"/>
    <lineage>
        <taxon>Bacteria</taxon>
        <taxon>Bacillati</taxon>
        <taxon>Cyanobacteriota</taxon>
        <taxon>Cyanophyceae</taxon>
        <taxon>Leptolyngbyales</taxon>
        <taxon>Leptolyngbyaceae</taxon>
        <taxon>Stenomitos</taxon>
    </lineage>
</organism>
<feature type="transmembrane region" description="Helical" evidence="1">
    <location>
        <begin position="12"/>
        <end position="33"/>
    </location>
</feature>
<dbReference type="Proteomes" id="UP001476950">
    <property type="component" value="Unassembled WGS sequence"/>
</dbReference>
<gene>
    <name evidence="2" type="ORF">NDI38_15740</name>
</gene>
<proteinExistence type="predicted"/>
<keyword evidence="1" id="KW-0812">Transmembrane</keyword>
<reference evidence="2 3" key="1">
    <citation type="submission" date="2022-04" db="EMBL/GenBank/DDBJ databases">
        <title>Positive selection, recombination, and allopatry shape intraspecific diversity of widespread and dominant cyanobacteria.</title>
        <authorList>
            <person name="Wei J."/>
            <person name="Shu W."/>
            <person name="Hu C."/>
        </authorList>
    </citation>
    <scope>NUCLEOTIDE SEQUENCE [LARGE SCALE GENOMIC DNA]</scope>
    <source>
        <strain evidence="2 3">AS-A4</strain>
    </source>
</reference>
<dbReference type="EMBL" id="JAMPLM010000013">
    <property type="protein sequence ID" value="MEP1059891.1"/>
    <property type="molecule type" value="Genomic_DNA"/>
</dbReference>
<evidence type="ECO:0000313" key="3">
    <source>
        <dbReference type="Proteomes" id="UP001476950"/>
    </source>
</evidence>
<keyword evidence="3" id="KW-1185">Reference proteome</keyword>
<evidence type="ECO:0000313" key="2">
    <source>
        <dbReference type="EMBL" id="MEP1059891.1"/>
    </source>
</evidence>
<feature type="transmembrane region" description="Helical" evidence="1">
    <location>
        <begin position="39"/>
        <end position="62"/>
    </location>
</feature>
<evidence type="ECO:0000256" key="1">
    <source>
        <dbReference type="SAM" id="Phobius"/>
    </source>
</evidence>
<keyword evidence="1" id="KW-0472">Membrane</keyword>
<name>A0ABV0KKV8_9CYAN</name>